<feature type="region of interest" description="Disordered" evidence="2">
    <location>
        <begin position="322"/>
        <end position="344"/>
    </location>
</feature>
<feature type="region of interest" description="Disordered" evidence="2">
    <location>
        <begin position="184"/>
        <end position="208"/>
    </location>
</feature>
<name>A0A368QAC4_SETIT</name>
<keyword evidence="1" id="KW-0175">Coiled coil</keyword>
<feature type="region of interest" description="Disordered" evidence="2">
    <location>
        <begin position="1"/>
        <end position="25"/>
    </location>
</feature>
<protein>
    <submittedName>
        <fullName evidence="3">Uncharacterized protein</fullName>
    </submittedName>
</protein>
<feature type="compositionally biased region" description="Basic and acidic residues" evidence="2">
    <location>
        <begin position="1"/>
        <end position="20"/>
    </location>
</feature>
<feature type="region of interest" description="Disordered" evidence="2">
    <location>
        <begin position="40"/>
        <end position="88"/>
    </location>
</feature>
<evidence type="ECO:0000256" key="1">
    <source>
        <dbReference type="SAM" id="Coils"/>
    </source>
</evidence>
<dbReference type="EMBL" id="CM003530">
    <property type="protein sequence ID" value="RCV14935.1"/>
    <property type="molecule type" value="Genomic_DNA"/>
</dbReference>
<proteinExistence type="predicted"/>
<evidence type="ECO:0000256" key="2">
    <source>
        <dbReference type="SAM" id="MobiDB-lite"/>
    </source>
</evidence>
<evidence type="ECO:0000313" key="3">
    <source>
        <dbReference type="EMBL" id="RCV14935.1"/>
    </source>
</evidence>
<accession>A0A368QAC4</accession>
<dbReference type="AlphaFoldDB" id="A0A368QAC4"/>
<reference evidence="3" key="2">
    <citation type="submission" date="2015-07" db="EMBL/GenBank/DDBJ databases">
        <authorList>
            <person name="Noorani M."/>
        </authorList>
    </citation>
    <scope>NUCLEOTIDE SEQUENCE</scope>
    <source>
        <strain evidence="3">Yugu1</strain>
    </source>
</reference>
<sequence>QVSPEVKADGRRPDLTKKPEFPTPTFRSHRFGCVALKRSTRGGNCSATKRPQPHRKIKLANGRGEERSVRKRGRQRESVPGTRLTRRAHAATSPLPSLGFPFPETHPCRGQKPPVTSPIPASPFTPSSPVPFHTPPTQPLRRTYILPSALSSPRQPASLIPSNAAENPQALAAAQMFLTDKYSSLLPPHHHHSDAAPPKASNRRRQQRQLLTGKAACFDAALAARLRALLPLPGPASSSSPLAALARLADLLALTLAEAAQALAGEGDAAAVAAHLDAGVALLDACNAITARLERLRRRRLLARFALHLVASSSTGRARVALADRDDRSSASPPPPLPSLPFDQPRGRLSAAARVLVAVNAVSSLAAAAAAAVLGGDALATVFPRVSGGDFPWAEPFNAVSIQLSALAVSNASEVDAIDEAVQRLASVLDGKGGGDEAALRAAAREVEERTEELTARLDRLSDAVNGVFRAALGLRNAELGAFMAGPAGKTCV</sequence>
<dbReference type="PANTHER" id="PTHR31509">
    <property type="entry name" value="BPS1-LIKE PROTEIN"/>
    <property type="match status" value="1"/>
</dbReference>
<dbReference type="STRING" id="4555.A0A368QAC4"/>
<gene>
    <name evidence="3" type="ORF">SETIT_3G018600v2</name>
</gene>
<dbReference type="OrthoDB" id="694709at2759"/>
<reference evidence="3" key="1">
    <citation type="journal article" date="2012" name="Nat. Biotechnol.">
        <title>Reference genome sequence of the model plant Setaria.</title>
        <authorList>
            <person name="Bennetzen J.L."/>
            <person name="Schmutz J."/>
            <person name="Wang H."/>
            <person name="Percifield R."/>
            <person name="Hawkins J."/>
            <person name="Pontaroli A.C."/>
            <person name="Estep M."/>
            <person name="Feng L."/>
            <person name="Vaughn J.N."/>
            <person name="Grimwood J."/>
            <person name="Jenkins J."/>
            <person name="Barry K."/>
            <person name="Lindquist E."/>
            <person name="Hellsten U."/>
            <person name="Deshpande S."/>
            <person name="Wang X."/>
            <person name="Wu X."/>
            <person name="Mitros T."/>
            <person name="Triplett J."/>
            <person name="Yang X."/>
            <person name="Ye C.Y."/>
            <person name="Mauro-Herrera M."/>
            <person name="Wang L."/>
            <person name="Li P."/>
            <person name="Sharma M."/>
            <person name="Sharma R."/>
            <person name="Ronald P.C."/>
            <person name="Panaud O."/>
            <person name="Kellogg E.A."/>
            <person name="Brutnell T.P."/>
            <person name="Doust A.N."/>
            <person name="Tuskan G.A."/>
            <person name="Rokhsar D."/>
            <person name="Devos K.M."/>
        </authorList>
    </citation>
    <scope>NUCLEOTIDE SEQUENCE [LARGE SCALE GENOMIC DNA]</scope>
    <source>
        <strain evidence="3">Yugu1</strain>
    </source>
</reference>
<feature type="non-terminal residue" evidence="3">
    <location>
        <position position="1"/>
    </location>
</feature>
<organism evidence="3">
    <name type="scientific">Setaria italica</name>
    <name type="common">Foxtail millet</name>
    <name type="synonym">Panicum italicum</name>
    <dbReference type="NCBI Taxonomy" id="4555"/>
    <lineage>
        <taxon>Eukaryota</taxon>
        <taxon>Viridiplantae</taxon>
        <taxon>Streptophyta</taxon>
        <taxon>Embryophyta</taxon>
        <taxon>Tracheophyta</taxon>
        <taxon>Spermatophyta</taxon>
        <taxon>Magnoliopsida</taxon>
        <taxon>Liliopsida</taxon>
        <taxon>Poales</taxon>
        <taxon>Poaceae</taxon>
        <taxon>PACMAD clade</taxon>
        <taxon>Panicoideae</taxon>
        <taxon>Panicodae</taxon>
        <taxon>Paniceae</taxon>
        <taxon>Cenchrinae</taxon>
        <taxon>Setaria</taxon>
    </lineage>
</organism>
<feature type="coiled-coil region" evidence="1">
    <location>
        <begin position="437"/>
        <end position="464"/>
    </location>
</feature>